<name>A0A978V2G8_ZIZJJ</name>
<gene>
    <name evidence="2" type="ORF">FEM48_Zijuj07G0045500</name>
</gene>
<sequence length="148" mass="16905">MDDIRIPKTKFLNSCSLSIFSTVLPQLKSSVSQNNATIVDLPPLELTQFSLSLSLSSSKSFCFLQNFLLLKVQIDELDSAQNFSLQCHFWPLYVGSVGAMSFQYPFCTLFFRIQSSRYALVIVLMWFVLFNGSRYAIEFCKRHLGQGF</sequence>
<comment type="caution">
    <text evidence="2">The sequence shown here is derived from an EMBL/GenBank/DDBJ whole genome shotgun (WGS) entry which is preliminary data.</text>
</comment>
<organism evidence="2 3">
    <name type="scientific">Ziziphus jujuba var. spinosa</name>
    <dbReference type="NCBI Taxonomy" id="714518"/>
    <lineage>
        <taxon>Eukaryota</taxon>
        <taxon>Viridiplantae</taxon>
        <taxon>Streptophyta</taxon>
        <taxon>Embryophyta</taxon>
        <taxon>Tracheophyta</taxon>
        <taxon>Spermatophyta</taxon>
        <taxon>Magnoliopsida</taxon>
        <taxon>eudicotyledons</taxon>
        <taxon>Gunneridae</taxon>
        <taxon>Pentapetalae</taxon>
        <taxon>rosids</taxon>
        <taxon>fabids</taxon>
        <taxon>Rosales</taxon>
        <taxon>Rhamnaceae</taxon>
        <taxon>Paliureae</taxon>
        <taxon>Ziziphus</taxon>
    </lineage>
</organism>
<dbReference type="AlphaFoldDB" id="A0A978V2G8"/>
<keyword evidence="1" id="KW-0472">Membrane</keyword>
<evidence type="ECO:0000313" key="2">
    <source>
        <dbReference type="EMBL" id="KAH7521551.1"/>
    </source>
</evidence>
<protein>
    <recommendedName>
        <fullName evidence="4">Transmembrane protein</fullName>
    </recommendedName>
</protein>
<keyword evidence="1" id="KW-0812">Transmembrane</keyword>
<evidence type="ECO:0008006" key="4">
    <source>
        <dbReference type="Google" id="ProtNLM"/>
    </source>
</evidence>
<keyword evidence="1" id="KW-1133">Transmembrane helix</keyword>
<accession>A0A978V2G8</accession>
<feature type="transmembrane region" description="Helical" evidence="1">
    <location>
        <begin position="90"/>
        <end position="111"/>
    </location>
</feature>
<dbReference type="Proteomes" id="UP000813462">
    <property type="component" value="Unassembled WGS sequence"/>
</dbReference>
<dbReference type="EMBL" id="JAEACU010000007">
    <property type="protein sequence ID" value="KAH7521551.1"/>
    <property type="molecule type" value="Genomic_DNA"/>
</dbReference>
<evidence type="ECO:0000256" key="1">
    <source>
        <dbReference type="SAM" id="Phobius"/>
    </source>
</evidence>
<evidence type="ECO:0000313" key="3">
    <source>
        <dbReference type="Proteomes" id="UP000813462"/>
    </source>
</evidence>
<reference evidence="2" key="1">
    <citation type="journal article" date="2021" name="Front. Plant Sci.">
        <title>Chromosome-Scale Genome Assembly for Chinese Sour Jujube and Insights Into Its Genome Evolution and Domestication Signature.</title>
        <authorList>
            <person name="Shen L.-Y."/>
            <person name="Luo H."/>
            <person name="Wang X.-L."/>
            <person name="Wang X.-M."/>
            <person name="Qiu X.-J."/>
            <person name="Liu H."/>
            <person name="Zhou S.-S."/>
            <person name="Jia K.-H."/>
            <person name="Nie S."/>
            <person name="Bao Y.-T."/>
            <person name="Zhang R.-G."/>
            <person name="Yun Q.-Z."/>
            <person name="Chai Y.-H."/>
            <person name="Lu J.-Y."/>
            <person name="Li Y."/>
            <person name="Zhao S.-W."/>
            <person name="Mao J.-F."/>
            <person name="Jia S.-G."/>
            <person name="Mao Y.-M."/>
        </authorList>
    </citation>
    <scope>NUCLEOTIDE SEQUENCE</scope>
    <source>
        <strain evidence="2">AT0</strain>
        <tissue evidence="2">Leaf</tissue>
    </source>
</reference>
<feature type="transmembrane region" description="Helical" evidence="1">
    <location>
        <begin position="118"/>
        <end position="137"/>
    </location>
</feature>
<proteinExistence type="predicted"/>